<gene>
    <name evidence="5" type="ORF">GGD57_001303</name>
</gene>
<dbReference type="Gene3D" id="3.40.50.1000">
    <property type="entry name" value="HAD superfamily/HAD-like"/>
    <property type="match status" value="1"/>
</dbReference>
<dbReference type="PANTHER" id="PTHR43434">
    <property type="entry name" value="PHOSPHOGLYCOLATE PHOSPHATASE"/>
    <property type="match status" value="1"/>
</dbReference>
<comment type="similarity">
    <text evidence="3">Belongs to the HAD-like hydrolase superfamily. CbbY/CbbZ/Gph/YieH family.</text>
</comment>
<dbReference type="Proteomes" id="UP000540909">
    <property type="component" value="Unassembled WGS sequence"/>
</dbReference>
<dbReference type="GO" id="GO:0008967">
    <property type="term" value="F:phosphoglycolate phosphatase activity"/>
    <property type="evidence" value="ECO:0007669"/>
    <property type="project" value="UniProtKB-EC"/>
</dbReference>
<evidence type="ECO:0000256" key="4">
    <source>
        <dbReference type="ARBA" id="ARBA00013078"/>
    </source>
</evidence>
<evidence type="ECO:0000313" key="5">
    <source>
        <dbReference type="EMBL" id="MBB4234747.1"/>
    </source>
</evidence>
<organism evidence="5 6">
    <name type="scientific">Rhizobium esperanzae</name>
    <dbReference type="NCBI Taxonomy" id="1967781"/>
    <lineage>
        <taxon>Bacteria</taxon>
        <taxon>Pseudomonadati</taxon>
        <taxon>Pseudomonadota</taxon>
        <taxon>Alphaproteobacteria</taxon>
        <taxon>Hyphomicrobiales</taxon>
        <taxon>Rhizobiaceae</taxon>
        <taxon>Rhizobium/Agrobacterium group</taxon>
        <taxon>Rhizobium</taxon>
    </lineage>
</organism>
<dbReference type="AlphaFoldDB" id="A0A7W6W3Q6"/>
<comment type="catalytic activity">
    <reaction evidence="1">
        <text>2-phosphoglycolate + H2O = glycolate + phosphate</text>
        <dbReference type="Rhea" id="RHEA:14369"/>
        <dbReference type="ChEBI" id="CHEBI:15377"/>
        <dbReference type="ChEBI" id="CHEBI:29805"/>
        <dbReference type="ChEBI" id="CHEBI:43474"/>
        <dbReference type="ChEBI" id="CHEBI:58033"/>
        <dbReference type="EC" id="3.1.3.18"/>
    </reaction>
</comment>
<keyword evidence="5" id="KW-0378">Hydrolase</keyword>
<evidence type="ECO:0000313" key="6">
    <source>
        <dbReference type="Proteomes" id="UP000540909"/>
    </source>
</evidence>
<dbReference type="Pfam" id="PF00702">
    <property type="entry name" value="Hydrolase"/>
    <property type="match status" value="1"/>
</dbReference>
<dbReference type="InterPro" id="IPR036412">
    <property type="entry name" value="HAD-like_sf"/>
</dbReference>
<dbReference type="PANTHER" id="PTHR43434:SF1">
    <property type="entry name" value="PHOSPHOGLYCOLATE PHOSPHATASE"/>
    <property type="match status" value="1"/>
</dbReference>
<reference evidence="5 6" key="1">
    <citation type="submission" date="2020-08" db="EMBL/GenBank/DDBJ databases">
        <title>Genomic Encyclopedia of Type Strains, Phase IV (KMG-V): Genome sequencing to study the core and pangenomes of soil and plant-associated prokaryotes.</title>
        <authorList>
            <person name="Whitman W."/>
        </authorList>
    </citation>
    <scope>NUCLEOTIDE SEQUENCE [LARGE SCALE GENOMIC DNA]</scope>
    <source>
        <strain evidence="5 6">SEMIA 4089</strain>
    </source>
</reference>
<sequence length="192" mass="21522">MAFASCYDGEDQRKIKEVIDYQERHGGIGRRQKFEYFEEHVFGRTVDPKRIDALCDHFASIIDKAMIEAPFVRGAEELLARLDGRVPLHLVSGMPDADLKLVLQRRGLERYFASVAGSPKTKIDEFRRILEIEGVPPAKMLAVGDSRTEFDAAIELGIPFLALVAPGAPDFFPPGTVRCRDLTEFDKLVPMA</sequence>
<dbReference type="InterPro" id="IPR050155">
    <property type="entry name" value="HAD-like_hydrolase_sf"/>
</dbReference>
<dbReference type="GO" id="GO:0005829">
    <property type="term" value="C:cytosol"/>
    <property type="evidence" value="ECO:0007669"/>
    <property type="project" value="TreeGrafter"/>
</dbReference>
<dbReference type="CDD" id="cd01427">
    <property type="entry name" value="HAD_like"/>
    <property type="match status" value="1"/>
</dbReference>
<dbReference type="SUPFAM" id="SSF56784">
    <property type="entry name" value="HAD-like"/>
    <property type="match status" value="1"/>
</dbReference>
<dbReference type="InterPro" id="IPR023214">
    <property type="entry name" value="HAD_sf"/>
</dbReference>
<dbReference type="GO" id="GO:0006281">
    <property type="term" value="P:DNA repair"/>
    <property type="evidence" value="ECO:0007669"/>
    <property type="project" value="TreeGrafter"/>
</dbReference>
<evidence type="ECO:0000256" key="3">
    <source>
        <dbReference type="ARBA" id="ARBA00006171"/>
    </source>
</evidence>
<protein>
    <recommendedName>
        <fullName evidence="4">phosphoglycolate phosphatase</fullName>
        <ecNumber evidence="4">3.1.3.18</ecNumber>
    </recommendedName>
</protein>
<comment type="pathway">
    <text evidence="2">Organic acid metabolism; glycolate biosynthesis; glycolate from 2-phosphoglycolate: step 1/1.</text>
</comment>
<evidence type="ECO:0000256" key="1">
    <source>
        <dbReference type="ARBA" id="ARBA00000830"/>
    </source>
</evidence>
<dbReference type="EMBL" id="JACIFY010000003">
    <property type="protein sequence ID" value="MBB4234747.1"/>
    <property type="molecule type" value="Genomic_DNA"/>
</dbReference>
<name>A0A7W6W3Q6_9HYPH</name>
<accession>A0A7W6W3Q6</accession>
<comment type="caution">
    <text evidence="5">The sequence shown here is derived from an EMBL/GenBank/DDBJ whole genome shotgun (WGS) entry which is preliminary data.</text>
</comment>
<proteinExistence type="inferred from homology"/>
<dbReference type="EC" id="3.1.3.18" evidence="4"/>
<evidence type="ECO:0000256" key="2">
    <source>
        <dbReference type="ARBA" id="ARBA00004818"/>
    </source>
</evidence>